<accession>A0A4R5XDB5</accession>
<name>A0A4R5XDB5_9AGAM</name>
<dbReference type="Pfam" id="PF26617">
    <property type="entry name" value="CcmS-like"/>
    <property type="match status" value="1"/>
</dbReference>
<proteinExistence type="predicted"/>
<dbReference type="OrthoDB" id="3184230at2759"/>
<dbReference type="VEuPathDB" id="FungiDB:BD410DRAFT_1382"/>
<evidence type="ECO:0000313" key="3">
    <source>
        <dbReference type="Proteomes" id="UP000294933"/>
    </source>
</evidence>
<organism evidence="2 3">
    <name type="scientific">Rickenella mellea</name>
    <dbReference type="NCBI Taxonomy" id="50990"/>
    <lineage>
        <taxon>Eukaryota</taxon>
        <taxon>Fungi</taxon>
        <taxon>Dikarya</taxon>
        <taxon>Basidiomycota</taxon>
        <taxon>Agaricomycotina</taxon>
        <taxon>Agaricomycetes</taxon>
        <taxon>Hymenochaetales</taxon>
        <taxon>Rickenellaceae</taxon>
        <taxon>Rickenella</taxon>
    </lineage>
</organism>
<evidence type="ECO:0000259" key="1">
    <source>
        <dbReference type="Pfam" id="PF26617"/>
    </source>
</evidence>
<dbReference type="EMBL" id="ML170156">
    <property type="protein sequence ID" value="TDL29034.1"/>
    <property type="molecule type" value="Genomic_DNA"/>
</dbReference>
<reference evidence="2 3" key="1">
    <citation type="submission" date="2018-06" db="EMBL/GenBank/DDBJ databases">
        <title>A transcriptomic atlas of mushroom development highlights an independent origin of complex multicellularity.</title>
        <authorList>
            <consortium name="DOE Joint Genome Institute"/>
            <person name="Krizsan K."/>
            <person name="Almasi E."/>
            <person name="Merenyi Z."/>
            <person name="Sahu N."/>
            <person name="Viragh M."/>
            <person name="Koszo T."/>
            <person name="Mondo S."/>
            <person name="Kiss B."/>
            <person name="Balint B."/>
            <person name="Kues U."/>
            <person name="Barry K."/>
            <person name="Hegedus J.C."/>
            <person name="Henrissat B."/>
            <person name="Johnson J."/>
            <person name="Lipzen A."/>
            <person name="Ohm R."/>
            <person name="Nagy I."/>
            <person name="Pangilinan J."/>
            <person name="Yan J."/>
            <person name="Xiong Y."/>
            <person name="Grigoriev I.V."/>
            <person name="Hibbett D.S."/>
            <person name="Nagy L.G."/>
        </authorList>
    </citation>
    <scope>NUCLEOTIDE SEQUENCE [LARGE SCALE GENOMIC DNA]</scope>
    <source>
        <strain evidence="2 3">SZMC22713</strain>
    </source>
</reference>
<dbReference type="Proteomes" id="UP000294933">
    <property type="component" value="Unassembled WGS sequence"/>
</dbReference>
<evidence type="ECO:0000313" key="2">
    <source>
        <dbReference type="EMBL" id="TDL29034.1"/>
    </source>
</evidence>
<sequence length="153" mass="17470">MDDTGQKFDELNKALFGTQYIIFRSFGDGSPDSLNAKKYANTLGTFDVAKFGIEQFLESKDTGYVVFNMKYPFLDKGAYLRLVWLSREAILFTREPTLLKNVTQYDPAHMVAVLLVLPSADMKSLQCWNLPIMFNGDPATEQRLQRIKVGWRA</sequence>
<dbReference type="AlphaFoldDB" id="A0A4R5XDB5"/>
<dbReference type="InterPro" id="IPR058258">
    <property type="entry name" value="CcmS-like"/>
</dbReference>
<gene>
    <name evidence="2" type="ORF">BD410DRAFT_1382</name>
</gene>
<keyword evidence="3" id="KW-1185">Reference proteome</keyword>
<feature type="domain" description="CcmS related" evidence="1">
    <location>
        <begin position="11"/>
        <end position="135"/>
    </location>
</feature>
<protein>
    <recommendedName>
        <fullName evidence="1">CcmS related domain-containing protein</fullName>
    </recommendedName>
</protein>